<dbReference type="PaxDb" id="2850-Phatr42812"/>
<dbReference type="InParanoid" id="B7FPM9"/>
<evidence type="ECO:0008006" key="5">
    <source>
        <dbReference type="Google" id="ProtNLM"/>
    </source>
</evidence>
<protein>
    <recommendedName>
        <fullName evidence="5">Transmembrane protein</fullName>
    </recommendedName>
</protein>
<reference evidence="4" key="2">
    <citation type="submission" date="2008-08" db="EMBL/GenBank/DDBJ databases">
        <authorList>
            <consortium name="Diatom Consortium"/>
            <person name="Grigoriev I."/>
            <person name="Grimwood J."/>
            <person name="Kuo A."/>
            <person name="Otillar R.P."/>
            <person name="Salamov A."/>
            <person name="Detter J.C."/>
            <person name="Lindquist E."/>
            <person name="Shapiro H."/>
            <person name="Lucas S."/>
            <person name="Glavina del Rio T."/>
            <person name="Pitluck S."/>
            <person name="Rokhsar D."/>
            <person name="Bowler C."/>
        </authorList>
    </citation>
    <scope>GENOME REANNOTATION</scope>
    <source>
        <strain evidence="4">CCAP 1055/1</strain>
    </source>
</reference>
<feature type="compositionally biased region" description="Basic and acidic residues" evidence="1">
    <location>
        <begin position="34"/>
        <end position="51"/>
    </location>
</feature>
<dbReference type="KEGG" id="pti:PHATRDRAFT_42812"/>
<feature type="transmembrane region" description="Helical" evidence="2">
    <location>
        <begin position="161"/>
        <end position="179"/>
    </location>
</feature>
<evidence type="ECO:0000256" key="2">
    <source>
        <dbReference type="SAM" id="Phobius"/>
    </source>
</evidence>
<feature type="transmembrane region" description="Helical" evidence="2">
    <location>
        <begin position="522"/>
        <end position="540"/>
    </location>
</feature>
<dbReference type="InterPro" id="IPR010640">
    <property type="entry name" value="Low_temperature_requirement_A"/>
</dbReference>
<feature type="transmembrane region" description="Helical" evidence="2">
    <location>
        <begin position="233"/>
        <end position="253"/>
    </location>
</feature>
<dbReference type="Proteomes" id="UP000000759">
    <property type="component" value="Chromosome 1"/>
</dbReference>
<organism evidence="3 4">
    <name type="scientific">Phaeodactylum tricornutum (strain CCAP 1055/1)</name>
    <dbReference type="NCBI Taxonomy" id="556484"/>
    <lineage>
        <taxon>Eukaryota</taxon>
        <taxon>Sar</taxon>
        <taxon>Stramenopiles</taxon>
        <taxon>Ochrophyta</taxon>
        <taxon>Bacillariophyta</taxon>
        <taxon>Bacillariophyceae</taxon>
        <taxon>Bacillariophycidae</taxon>
        <taxon>Naviculales</taxon>
        <taxon>Phaeodactylaceae</taxon>
        <taxon>Phaeodactylum</taxon>
    </lineage>
</organism>
<keyword evidence="4" id="KW-1185">Reference proteome</keyword>
<evidence type="ECO:0000313" key="4">
    <source>
        <dbReference type="Proteomes" id="UP000000759"/>
    </source>
</evidence>
<name>B7FPM9_PHATC</name>
<dbReference type="Pfam" id="PF06772">
    <property type="entry name" value="LtrA"/>
    <property type="match status" value="1"/>
</dbReference>
<accession>B7FPM9</accession>
<keyword evidence="2" id="KW-0472">Membrane</keyword>
<dbReference type="eggNOG" id="ENOG502T7UU">
    <property type="taxonomic scope" value="Eukaryota"/>
</dbReference>
<dbReference type="AlphaFoldDB" id="B7FPM9"/>
<keyword evidence="2" id="KW-1133">Transmembrane helix</keyword>
<dbReference type="HOGENOM" id="CLU_305768_0_0_1"/>
<reference evidence="3 4" key="1">
    <citation type="journal article" date="2008" name="Nature">
        <title>The Phaeodactylum genome reveals the evolutionary history of diatom genomes.</title>
        <authorList>
            <person name="Bowler C."/>
            <person name="Allen A.E."/>
            <person name="Badger J.H."/>
            <person name="Grimwood J."/>
            <person name="Jabbari K."/>
            <person name="Kuo A."/>
            <person name="Maheswari U."/>
            <person name="Martens C."/>
            <person name="Maumus F."/>
            <person name="Otillar R.P."/>
            <person name="Rayko E."/>
            <person name="Salamov A."/>
            <person name="Vandepoele K."/>
            <person name="Beszteri B."/>
            <person name="Gruber A."/>
            <person name="Heijde M."/>
            <person name="Katinka M."/>
            <person name="Mock T."/>
            <person name="Valentin K."/>
            <person name="Verret F."/>
            <person name="Berges J.A."/>
            <person name="Brownlee C."/>
            <person name="Cadoret J.P."/>
            <person name="Chiovitti A."/>
            <person name="Choi C.J."/>
            <person name="Coesel S."/>
            <person name="De Martino A."/>
            <person name="Detter J.C."/>
            <person name="Durkin C."/>
            <person name="Falciatore A."/>
            <person name="Fournet J."/>
            <person name="Haruta M."/>
            <person name="Huysman M.J."/>
            <person name="Jenkins B.D."/>
            <person name="Jiroutova K."/>
            <person name="Jorgensen R.E."/>
            <person name="Joubert Y."/>
            <person name="Kaplan A."/>
            <person name="Kroger N."/>
            <person name="Kroth P.G."/>
            <person name="La Roche J."/>
            <person name="Lindquist E."/>
            <person name="Lommer M."/>
            <person name="Martin-Jezequel V."/>
            <person name="Lopez P.J."/>
            <person name="Lucas S."/>
            <person name="Mangogna M."/>
            <person name="McGinnis K."/>
            <person name="Medlin L.K."/>
            <person name="Montsant A."/>
            <person name="Oudot-Le Secq M.P."/>
            <person name="Napoli C."/>
            <person name="Obornik M."/>
            <person name="Parker M.S."/>
            <person name="Petit J.L."/>
            <person name="Porcel B.M."/>
            <person name="Poulsen N."/>
            <person name="Robison M."/>
            <person name="Rychlewski L."/>
            <person name="Rynearson T.A."/>
            <person name="Schmutz J."/>
            <person name="Shapiro H."/>
            <person name="Siaut M."/>
            <person name="Stanley M."/>
            <person name="Sussman M.R."/>
            <person name="Taylor A.R."/>
            <person name="Vardi A."/>
            <person name="von Dassow P."/>
            <person name="Vyverman W."/>
            <person name="Willis A."/>
            <person name="Wyrwicz L.S."/>
            <person name="Rokhsar D.S."/>
            <person name="Weissenbach J."/>
            <person name="Armbrust E.V."/>
            <person name="Green B.R."/>
            <person name="Van de Peer Y."/>
            <person name="Grigoriev I.V."/>
        </authorList>
    </citation>
    <scope>NUCLEOTIDE SEQUENCE [LARGE SCALE GENOMIC DNA]</scope>
    <source>
        <strain evidence="3 4">CCAP 1055/1</strain>
    </source>
</reference>
<sequence length="559" mass="62421">MEKPSPGDAVNCVGFINESQHEINLEDEGPPKQASDDMHASQRPSAESERRMQRRMGVSAEDAPYDITYHPGRVQFYAPPMQRQRWGETQVLPRVNWGDLFFDLFYVAATYNVSNIVIQQPDKEGLLYAAGTFLPVMGFWMDKTSYDARFVNGDDLFHRVYQTLMLCIIALAILHIRPVEIMSNSSENSSMLVFCACLVIERILVIGLYADIYYCGVGQRVIKKAAFDQICRMLIPGLVYGIGAVLAGIEYFGRDTSASTRDLAEVDNEVNSATEDSTFQEAGPNFTRNIPILLCLLGHVGFVLALIVWITFFFPAGGRHKEITVPLNIAFVIHRNGEWIMLMLGESIFSILIVDIPDEGSDFYITFYSGILLVILLQILHFRSQPHDPNVHAMRRHKNAGILWNAVNQIYSCALVSLGAAFTFFLTNFELDSSYSRQLAEGGSGLSVEEAEEKAAHIFCGSLSIVFLSLDVMEVLHLGVDESKDRCLCEQRRTYNGKGIALLAARIGLLVFTGTLSQWVTGAEVLCCIVASCVLMQLLLRKLGAMYLIHHQISDIPEK</sequence>
<dbReference type="PANTHER" id="PTHR36840:SF1">
    <property type="entry name" value="BLL5714 PROTEIN"/>
    <property type="match status" value="1"/>
</dbReference>
<proteinExistence type="predicted"/>
<gene>
    <name evidence="3" type="ORF">PHATRDRAFT_42812</name>
</gene>
<dbReference type="OrthoDB" id="46634at2759"/>
<feature type="transmembrane region" description="Helical" evidence="2">
    <location>
        <begin position="402"/>
        <end position="426"/>
    </location>
</feature>
<evidence type="ECO:0000256" key="1">
    <source>
        <dbReference type="SAM" id="MobiDB-lite"/>
    </source>
</evidence>
<feature type="region of interest" description="Disordered" evidence="1">
    <location>
        <begin position="20"/>
        <end position="57"/>
    </location>
</feature>
<dbReference type="RefSeq" id="XP_002177239.1">
    <property type="nucleotide sequence ID" value="XM_002177203.1"/>
</dbReference>
<keyword evidence="2" id="KW-0812">Transmembrane</keyword>
<dbReference type="PANTHER" id="PTHR36840">
    <property type="entry name" value="BLL5714 PROTEIN"/>
    <property type="match status" value="1"/>
</dbReference>
<feature type="transmembrane region" description="Helical" evidence="2">
    <location>
        <begin position="125"/>
        <end position="141"/>
    </location>
</feature>
<dbReference type="GeneID" id="7196172"/>
<feature type="transmembrane region" description="Helical" evidence="2">
    <location>
        <begin position="191"/>
        <end position="212"/>
    </location>
</feature>
<feature type="transmembrane region" description="Helical" evidence="2">
    <location>
        <begin position="363"/>
        <end position="382"/>
    </location>
</feature>
<evidence type="ECO:0000313" key="3">
    <source>
        <dbReference type="EMBL" id="EEC51702.1"/>
    </source>
</evidence>
<dbReference type="EMBL" id="CM000605">
    <property type="protein sequence ID" value="EEC51702.1"/>
    <property type="molecule type" value="Genomic_DNA"/>
</dbReference>
<feature type="transmembrane region" description="Helical" evidence="2">
    <location>
        <begin position="290"/>
        <end position="318"/>
    </location>
</feature>